<keyword evidence="7" id="KW-1185">Reference proteome</keyword>
<keyword evidence="2 5" id="KW-0812">Transmembrane</keyword>
<dbReference type="RefSeq" id="WP_344798994.1">
    <property type="nucleotide sequence ID" value="NZ_BAABBN010000007.1"/>
</dbReference>
<feature type="transmembrane region" description="Helical" evidence="5">
    <location>
        <begin position="111"/>
        <end position="128"/>
    </location>
</feature>
<gene>
    <name evidence="6" type="ORF">GCM10022277_26260</name>
</gene>
<proteinExistence type="predicted"/>
<evidence type="ECO:0000313" key="7">
    <source>
        <dbReference type="Proteomes" id="UP001501565"/>
    </source>
</evidence>
<dbReference type="InterPro" id="IPR023352">
    <property type="entry name" value="MAPEG-like_dom_sf"/>
</dbReference>
<dbReference type="SUPFAM" id="SSF161084">
    <property type="entry name" value="MAPEG domain-like"/>
    <property type="match status" value="1"/>
</dbReference>
<evidence type="ECO:0000256" key="1">
    <source>
        <dbReference type="ARBA" id="ARBA00004370"/>
    </source>
</evidence>
<evidence type="ECO:0000256" key="5">
    <source>
        <dbReference type="SAM" id="Phobius"/>
    </source>
</evidence>
<evidence type="ECO:0000313" key="6">
    <source>
        <dbReference type="EMBL" id="GAA3928511.1"/>
    </source>
</evidence>
<dbReference type="InterPro" id="IPR001129">
    <property type="entry name" value="Membr-assoc_MAPEG"/>
</dbReference>
<dbReference type="PANTHER" id="PTHR35371:SF1">
    <property type="entry name" value="BLR7753 PROTEIN"/>
    <property type="match status" value="1"/>
</dbReference>
<evidence type="ECO:0000256" key="2">
    <source>
        <dbReference type="ARBA" id="ARBA00022692"/>
    </source>
</evidence>
<dbReference type="Gene3D" id="1.20.120.550">
    <property type="entry name" value="Membrane associated eicosanoid/glutathione metabolism-like domain"/>
    <property type="match status" value="1"/>
</dbReference>
<evidence type="ECO:0000256" key="3">
    <source>
        <dbReference type="ARBA" id="ARBA00022989"/>
    </source>
</evidence>
<sequence length="129" mass="14110">MTIAIGSLIFALLLTILTKIPVAWAMAKSNGGYDNKYPRDQQSSLEGFGKRALGAHINSIEAFPFFAAGLLTALWAEAPIETVNTLCLIYLSARIAHAVCYWKNIDALRSLAWLIGIVCVIWLMALAIQ</sequence>
<organism evidence="6 7">
    <name type="scientific">Litoribacillus peritrichatus</name>
    <dbReference type="NCBI Taxonomy" id="718191"/>
    <lineage>
        <taxon>Bacteria</taxon>
        <taxon>Pseudomonadati</taxon>
        <taxon>Pseudomonadota</taxon>
        <taxon>Gammaproteobacteria</taxon>
        <taxon>Oceanospirillales</taxon>
        <taxon>Oceanospirillaceae</taxon>
        <taxon>Litoribacillus</taxon>
    </lineage>
</organism>
<dbReference type="Pfam" id="PF01124">
    <property type="entry name" value="MAPEG"/>
    <property type="match status" value="1"/>
</dbReference>
<dbReference type="Proteomes" id="UP001501565">
    <property type="component" value="Unassembled WGS sequence"/>
</dbReference>
<evidence type="ECO:0000256" key="4">
    <source>
        <dbReference type="ARBA" id="ARBA00023136"/>
    </source>
</evidence>
<dbReference type="PANTHER" id="PTHR35371">
    <property type="entry name" value="INNER MEMBRANE PROTEIN"/>
    <property type="match status" value="1"/>
</dbReference>
<keyword evidence="3 5" id="KW-1133">Transmembrane helix</keyword>
<dbReference type="EMBL" id="BAABBN010000007">
    <property type="protein sequence ID" value="GAA3928511.1"/>
    <property type="molecule type" value="Genomic_DNA"/>
</dbReference>
<protein>
    <submittedName>
        <fullName evidence="6">MAPEG family protein</fullName>
    </submittedName>
</protein>
<comment type="caution">
    <text evidence="6">The sequence shown here is derived from an EMBL/GenBank/DDBJ whole genome shotgun (WGS) entry which is preliminary data.</text>
</comment>
<name>A0ABP7MRL2_9GAMM</name>
<comment type="subcellular location">
    <subcellularLocation>
        <location evidence="1">Membrane</location>
    </subcellularLocation>
</comment>
<reference evidence="7" key="1">
    <citation type="journal article" date="2019" name="Int. J. Syst. Evol. Microbiol.">
        <title>The Global Catalogue of Microorganisms (GCM) 10K type strain sequencing project: providing services to taxonomists for standard genome sequencing and annotation.</title>
        <authorList>
            <consortium name="The Broad Institute Genomics Platform"/>
            <consortium name="The Broad Institute Genome Sequencing Center for Infectious Disease"/>
            <person name="Wu L."/>
            <person name="Ma J."/>
        </authorList>
    </citation>
    <scope>NUCLEOTIDE SEQUENCE [LARGE SCALE GENOMIC DNA]</scope>
    <source>
        <strain evidence="7">JCM 17551</strain>
    </source>
</reference>
<accession>A0ABP7MRL2</accession>
<keyword evidence="4 5" id="KW-0472">Membrane</keyword>